<accession>A0A1F8F8Y7</accession>
<dbReference type="Proteomes" id="UP000177167">
    <property type="component" value="Unassembled WGS sequence"/>
</dbReference>
<evidence type="ECO:0000313" key="2">
    <source>
        <dbReference type="Proteomes" id="UP000177167"/>
    </source>
</evidence>
<gene>
    <name evidence="1" type="ORF">A3J46_06560</name>
</gene>
<dbReference type="EMBL" id="MGJP01000055">
    <property type="protein sequence ID" value="OGN08706.1"/>
    <property type="molecule type" value="Genomic_DNA"/>
</dbReference>
<comment type="caution">
    <text evidence="1">The sequence shown here is derived from an EMBL/GenBank/DDBJ whole genome shotgun (WGS) entry which is preliminary data.</text>
</comment>
<evidence type="ECO:0000313" key="1">
    <source>
        <dbReference type="EMBL" id="OGN08706.1"/>
    </source>
</evidence>
<proteinExistence type="predicted"/>
<organism evidence="1 2">
    <name type="scientific">Candidatus Yanofskybacteria bacterium RIFCSPHIGHO2_02_FULL_41_11</name>
    <dbReference type="NCBI Taxonomy" id="1802675"/>
    <lineage>
        <taxon>Bacteria</taxon>
        <taxon>Candidatus Yanofskyibacteriota</taxon>
    </lineage>
</organism>
<reference evidence="1 2" key="1">
    <citation type="journal article" date="2016" name="Nat. Commun.">
        <title>Thousands of microbial genomes shed light on interconnected biogeochemical processes in an aquifer system.</title>
        <authorList>
            <person name="Anantharaman K."/>
            <person name="Brown C.T."/>
            <person name="Hug L.A."/>
            <person name="Sharon I."/>
            <person name="Castelle C.J."/>
            <person name="Probst A.J."/>
            <person name="Thomas B.C."/>
            <person name="Singh A."/>
            <person name="Wilkins M.J."/>
            <person name="Karaoz U."/>
            <person name="Brodie E.L."/>
            <person name="Williams K.H."/>
            <person name="Hubbard S.S."/>
            <person name="Banfield J.F."/>
        </authorList>
    </citation>
    <scope>NUCLEOTIDE SEQUENCE [LARGE SCALE GENOMIC DNA]</scope>
</reference>
<sequence length="143" mass="15773">MSNPNEEISVGEKGPDKVVVGHNLGMLTKDMVDLLNTESIGGNAGEAEINGKKYRCGAANGFANPETGEIVVFGNIQNIPKDIVIENVEFTLRVAMDWQTGKFIKIVQFWNPSYEKKKFSENGKLAIESAINEWNNAQESLIQ</sequence>
<name>A0A1F8F8Y7_9BACT</name>
<dbReference type="AlphaFoldDB" id="A0A1F8F8Y7"/>
<protein>
    <submittedName>
        <fullName evidence="1">Uncharacterized protein</fullName>
    </submittedName>
</protein>